<name>A0A4V1ELV8_HALMA</name>
<keyword evidence="1" id="KW-0812">Transmembrane</keyword>
<dbReference type="EMBL" id="CP039138">
    <property type="protein sequence ID" value="QCP90401.1"/>
    <property type="molecule type" value="Genomic_DNA"/>
</dbReference>
<feature type="transmembrane region" description="Helical" evidence="1">
    <location>
        <begin position="15"/>
        <end position="32"/>
    </location>
</feature>
<evidence type="ECO:0000256" key="1">
    <source>
        <dbReference type="SAM" id="Phobius"/>
    </source>
</evidence>
<sequence length="87" mass="8900">MDFGNAMGTLASEDYVVDVALVMGGFVAPAAVKYGVENKMGKDLPDEAYGATVAVGGALYGGEGRKVALGGGVHVVESLRTRFMGDD</sequence>
<evidence type="ECO:0000313" key="3">
    <source>
        <dbReference type="Proteomes" id="UP000298722"/>
    </source>
</evidence>
<dbReference type="Proteomes" id="UP000298722">
    <property type="component" value="Chromosome"/>
</dbReference>
<dbReference type="GeneID" id="40151656"/>
<keyword evidence="1" id="KW-0472">Membrane</keyword>
<dbReference type="RefSeq" id="WP_049938792.1">
    <property type="nucleotide sequence ID" value="NC_006396.1"/>
</dbReference>
<gene>
    <name evidence="2" type="ORF">E6P14_05835</name>
</gene>
<evidence type="ECO:0000313" key="2">
    <source>
        <dbReference type="EMBL" id="QCP90401.1"/>
    </source>
</evidence>
<reference evidence="2 3" key="1">
    <citation type="submission" date="2019-04" db="EMBL/GenBank/DDBJ databases">
        <title>Methylomes of two halophilic Archaea, Haloarcula marismortui and Haloferax mediterranei.</title>
        <authorList>
            <person name="DasSarma S."/>
            <person name="DasSarma P."/>
            <person name="DasSarma S."/>
            <person name="Fomenkov A."/>
            <person name="Vincze T."/>
            <person name="Anton B.P."/>
            <person name="Roberts R.J."/>
        </authorList>
    </citation>
    <scope>NUCLEOTIDE SEQUENCE [LARGE SCALE GENOMIC DNA]</scope>
    <source>
        <strain evidence="2 3">ATCC 43049</strain>
    </source>
</reference>
<protein>
    <submittedName>
        <fullName evidence="2">Uncharacterized protein</fullName>
    </submittedName>
</protein>
<dbReference type="AlphaFoldDB" id="A0A4V1ELV8"/>
<proteinExistence type="predicted"/>
<accession>A0A4V1ELV8</accession>
<keyword evidence="1" id="KW-1133">Transmembrane helix</keyword>
<organism evidence="2 3">
    <name type="scientific">Haloarcula marismortui (strain ATCC 43049 / DSM 3752 / JCM 8966 / VKM B-1809)</name>
    <name type="common">Halobacterium marismortui</name>
    <dbReference type="NCBI Taxonomy" id="272569"/>
    <lineage>
        <taxon>Archaea</taxon>
        <taxon>Methanobacteriati</taxon>
        <taxon>Methanobacteriota</taxon>
        <taxon>Stenosarchaea group</taxon>
        <taxon>Halobacteria</taxon>
        <taxon>Halobacteriales</taxon>
        <taxon>Haloarculaceae</taxon>
        <taxon>Haloarcula</taxon>
    </lineage>
</organism>